<dbReference type="InterPro" id="IPR052640">
    <property type="entry name" value="Gemin-5"/>
</dbReference>
<dbReference type="InterPro" id="IPR056421">
    <property type="entry name" value="TPR_GEMI5"/>
</dbReference>
<organism evidence="2 3">
    <name type="scientific">Rhizopus microsporus</name>
    <dbReference type="NCBI Taxonomy" id="58291"/>
    <lineage>
        <taxon>Eukaryota</taxon>
        <taxon>Fungi</taxon>
        <taxon>Fungi incertae sedis</taxon>
        <taxon>Mucoromycota</taxon>
        <taxon>Mucoromycotina</taxon>
        <taxon>Mucoromycetes</taxon>
        <taxon>Mucorales</taxon>
        <taxon>Mucorineae</taxon>
        <taxon>Rhizopodaceae</taxon>
        <taxon>Rhizopus</taxon>
    </lineage>
</organism>
<proteinExistence type="predicted"/>
<dbReference type="SMART" id="SM00320">
    <property type="entry name" value="WD40"/>
    <property type="match status" value="3"/>
</dbReference>
<gene>
    <name evidence="2" type="ORF">BCV71DRAFT_190364</name>
</gene>
<reference evidence="2 3" key="1">
    <citation type="journal article" date="2016" name="Proc. Natl. Acad. Sci. U.S.A.">
        <title>Lipid metabolic changes in an early divergent fungus govern the establishment of a mutualistic symbiosis with endobacteria.</title>
        <authorList>
            <person name="Lastovetsky O.A."/>
            <person name="Gaspar M.L."/>
            <person name="Mondo S.J."/>
            <person name="LaButti K.M."/>
            <person name="Sandor L."/>
            <person name="Grigoriev I.V."/>
            <person name="Henry S.A."/>
            <person name="Pawlowska T.E."/>
        </authorList>
    </citation>
    <scope>NUCLEOTIDE SEQUENCE [LARGE SCALE GENOMIC DNA]</scope>
    <source>
        <strain evidence="2 3">ATCC 11559</strain>
    </source>
</reference>
<dbReference type="SUPFAM" id="SSF50978">
    <property type="entry name" value="WD40 repeat-like"/>
    <property type="match status" value="1"/>
</dbReference>
<name>A0A1X0RLC1_RHIZD</name>
<dbReference type="OMA" id="TANDSHE"/>
<dbReference type="PANTHER" id="PTHR46362:SF1">
    <property type="entry name" value="GEM-ASSOCIATED PROTEIN 5"/>
    <property type="match status" value="1"/>
</dbReference>
<sequence>MKTQAAFPYALDISPTAPYRLSIAMGDNAIKLWDFQKNESVMGSKGENHNYYTSSIVWKGLQGKTLRILCHPSKEGLVAYVNEYGRLGLYDTLNQRYTYFKQLYKSMECPMIAWGFDLSTCLYDMDMTDTLIACSSNDVNIYVYNINQPNQPVIALNDILEQRNPLWYDTLKSKDGVHRTCMAIDKKCIAFGHVDGVVEVYCRSTLQLVYVSNFHRQKITAMDWKDDYLATASEQGIVAIHDLTSQMTESTDTVLPTSEIYKSMQCNQKTITVLKWTREPNKYVLAAGLQDGHVVVWEMDKIIAVFDQHRASILSICWNHCDQHVLFSSSEDRFIYQWSYMDYKVSAPIKLIEVNKDMMVSTLQSEKSASRLNKERKCMYLANVMFDGRIEAVMKELLAELNEQERSDPLVNQYAGIFTANDSHEPDIYEFLFGDKEDAFQLARIEEKSIQTKASTQSINDMSIGFDKQLAMNLMLSQADTLFDETKSSILDWIVLAMSPQAGKDVWIDLMKKQAKKMERENQYHLAASCYIACSHIYDAIEIYQRYGLYREAITLAKLRLPKDEQLLSELYLKLASQFQTGEEDQLAAIW</sequence>
<dbReference type="InterPro" id="IPR001680">
    <property type="entry name" value="WD40_rpt"/>
</dbReference>
<dbReference type="PANTHER" id="PTHR46362">
    <property type="entry name" value="GEM-ASSOCIATED PROTEIN 5"/>
    <property type="match status" value="1"/>
</dbReference>
<dbReference type="Pfam" id="PF23774">
    <property type="entry name" value="TPR_GEMI5"/>
    <property type="match status" value="1"/>
</dbReference>
<accession>A0A1X0RLC1</accession>
<dbReference type="EMBL" id="KV921600">
    <property type="protein sequence ID" value="ORE12827.1"/>
    <property type="molecule type" value="Genomic_DNA"/>
</dbReference>
<dbReference type="AlphaFoldDB" id="A0A1X0RLC1"/>
<evidence type="ECO:0000259" key="1">
    <source>
        <dbReference type="Pfam" id="PF23774"/>
    </source>
</evidence>
<dbReference type="VEuPathDB" id="FungiDB:BCV72DRAFT_217057"/>
<dbReference type="Pfam" id="PF00400">
    <property type="entry name" value="WD40"/>
    <property type="match status" value="1"/>
</dbReference>
<dbReference type="InterPro" id="IPR036322">
    <property type="entry name" value="WD40_repeat_dom_sf"/>
</dbReference>
<dbReference type="Gene3D" id="2.130.10.10">
    <property type="entry name" value="YVTN repeat-like/Quinoprotein amine dehydrogenase"/>
    <property type="match status" value="1"/>
</dbReference>
<dbReference type="GO" id="GO:0032797">
    <property type="term" value="C:SMN complex"/>
    <property type="evidence" value="ECO:0007669"/>
    <property type="project" value="TreeGrafter"/>
</dbReference>
<dbReference type="GO" id="GO:0000387">
    <property type="term" value="P:spliceosomal snRNP assembly"/>
    <property type="evidence" value="ECO:0007669"/>
    <property type="project" value="TreeGrafter"/>
</dbReference>
<protein>
    <submittedName>
        <fullName evidence="2">WD40 repeat-like protein</fullName>
    </submittedName>
</protein>
<feature type="domain" description="Gem-associated protein 5 TPR" evidence="1">
    <location>
        <begin position="432"/>
        <end position="589"/>
    </location>
</feature>
<evidence type="ECO:0000313" key="3">
    <source>
        <dbReference type="Proteomes" id="UP000242381"/>
    </source>
</evidence>
<dbReference type="GO" id="GO:0005634">
    <property type="term" value="C:nucleus"/>
    <property type="evidence" value="ECO:0007669"/>
    <property type="project" value="TreeGrafter"/>
</dbReference>
<evidence type="ECO:0000313" key="2">
    <source>
        <dbReference type="EMBL" id="ORE12827.1"/>
    </source>
</evidence>
<dbReference type="GO" id="GO:0003730">
    <property type="term" value="F:mRNA 3'-UTR binding"/>
    <property type="evidence" value="ECO:0007669"/>
    <property type="project" value="TreeGrafter"/>
</dbReference>
<dbReference type="InterPro" id="IPR015943">
    <property type="entry name" value="WD40/YVTN_repeat-like_dom_sf"/>
</dbReference>
<dbReference type="Proteomes" id="UP000242381">
    <property type="component" value="Unassembled WGS sequence"/>
</dbReference>